<evidence type="ECO:0000313" key="2">
    <source>
        <dbReference type="EMBL" id="KAJ7204988.1"/>
    </source>
</evidence>
<comment type="caution">
    <text evidence="2">The sequence shown here is derived from an EMBL/GenBank/DDBJ whole genome shotgun (WGS) entry which is preliminary data.</text>
</comment>
<evidence type="ECO:0000256" key="1">
    <source>
        <dbReference type="SAM" id="MobiDB-lite"/>
    </source>
</evidence>
<evidence type="ECO:0000313" key="3">
    <source>
        <dbReference type="Proteomes" id="UP001219525"/>
    </source>
</evidence>
<feature type="compositionally biased region" description="Basic residues" evidence="1">
    <location>
        <begin position="916"/>
        <end position="926"/>
    </location>
</feature>
<gene>
    <name evidence="2" type="ORF">GGX14DRAFT_368317</name>
</gene>
<protein>
    <submittedName>
        <fullName evidence="2">Uncharacterized protein</fullName>
    </submittedName>
</protein>
<dbReference type="EMBL" id="JARJCW010000045">
    <property type="protein sequence ID" value="KAJ7204988.1"/>
    <property type="molecule type" value="Genomic_DNA"/>
</dbReference>
<feature type="compositionally biased region" description="Basic and acidic residues" evidence="1">
    <location>
        <begin position="927"/>
        <end position="941"/>
    </location>
</feature>
<feature type="compositionally biased region" description="Low complexity" evidence="1">
    <location>
        <begin position="946"/>
        <end position="955"/>
    </location>
</feature>
<organism evidence="2 3">
    <name type="scientific">Mycena pura</name>
    <dbReference type="NCBI Taxonomy" id="153505"/>
    <lineage>
        <taxon>Eukaryota</taxon>
        <taxon>Fungi</taxon>
        <taxon>Dikarya</taxon>
        <taxon>Basidiomycota</taxon>
        <taxon>Agaricomycotina</taxon>
        <taxon>Agaricomycetes</taxon>
        <taxon>Agaricomycetidae</taxon>
        <taxon>Agaricales</taxon>
        <taxon>Marasmiineae</taxon>
        <taxon>Mycenaceae</taxon>
        <taxon>Mycena</taxon>
    </lineage>
</organism>
<feature type="region of interest" description="Disordered" evidence="1">
    <location>
        <begin position="909"/>
        <end position="1017"/>
    </location>
</feature>
<sequence>MYLDIVDNLPRCRFTGAQLSLILHLLKCVGAKNVPSLKAFRKLQNTLQTQFQNINSALGNIFYINDVRDTIARDLANPAVASKMQLYPEEVDGRISETWQADRWKEYSPSLLTPMYSTGLKRFWIEELACLRDGRFAVPSAWIVRNGVLTADARVVTRSADSNVCWNYTDEKIIVPANTFDRDYGEILAEFGPDIVWTNMSGVPLMPNGQRQLVDDDEDLVVVMITAWADDVSGNKSKQYNKHMNMYVQNGCLPGRLLQQEYHVHYASTSPHASSGEQFAAFRDQVKSTELNPVRCWNAHKKRKTRFILRAPGLPADNPQQSEEACHIGCQANHPCRKCHWGGTMAEKPTTEIYHKSHFPDIARNANEIRQCLQEQLRLATHGDKNGIAKLQTKTGTKDKIAQHWIELALAKFKSIQDQDPGSNVATISPQVQAWLDEQPGDKMNPLLDITGLDPSQDTPVELLHTVLLGVVKYIWHHMNTARWSDADRQLLAIRLQSTDLSGLSVPPIRGGYMIQYRNNLIGKHFKTLMQVLSFHVHGIGTADEFTLIKSVGDLGARLWIPEIDNMDMHLPQLNLAIANVLDAFDAVDPLRIIVKIKLHLLTHIPADIKRFGPAVHFSTEIFEAYNAVFRMCSINSNHQAPSRDISRKFASMERVKHWLSGGFWWNPQAKEWTRAGVSVRKILRDDPVCQRHLGWVSSKPREAGMIVFASRARFPDVLWNTTRASLNWKLGAAPEPGSLWRWGKSVAAQCGDQVSLMSWAYATDLAGNYVLGRVVEILGGTEQIITLEQFVCSGRHPDFGWPLVRRPNGEDIAIHGQGASSLQFICSVQHDCRKGGCQPAVIGKERQEREDTNRDRSLIKHTDDDHFVLNMGGLHNMHYLLRVLPISLSEIKPLQTDRVEFHRTMAVHSGEQRMTKRKKTAAKRQAKAEEKRKEAERAAAEAEEATQAAARAAALVDAPGDVDGEDEQDSDSDAESIDPESEESELEDAEEYGERRVTRSMAKSQMQKVPARGRKR</sequence>
<dbReference type="AlphaFoldDB" id="A0AAD6YA48"/>
<dbReference type="PANTHER" id="PTHR31912">
    <property type="entry name" value="IP13529P"/>
    <property type="match status" value="1"/>
</dbReference>
<keyword evidence="3" id="KW-1185">Reference proteome</keyword>
<name>A0AAD6YA48_9AGAR</name>
<reference evidence="2" key="1">
    <citation type="submission" date="2023-03" db="EMBL/GenBank/DDBJ databases">
        <title>Massive genome expansion in bonnet fungi (Mycena s.s.) driven by repeated elements and novel gene families across ecological guilds.</title>
        <authorList>
            <consortium name="Lawrence Berkeley National Laboratory"/>
            <person name="Harder C.B."/>
            <person name="Miyauchi S."/>
            <person name="Viragh M."/>
            <person name="Kuo A."/>
            <person name="Thoen E."/>
            <person name="Andreopoulos B."/>
            <person name="Lu D."/>
            <person name="Skrede I."/>
            <person name="Drula E."/>
            <person name="Henrissat B."/>
            <person name="Morin E."/>
            <person name="Kohler A."/>
            <person name="Barry K."/>
            <person name="LaButti K."/>
            <person name="Morin E."/>
            <person name="Salamov A."/>
            <person name="Lipzen A."/>
            <person name="Mereny Z."/>
            <person name="Hegedus B."/>
            <person name="Baldrian P."/>
            <person name="Stursova M."/>
            <person name="Weitz H."/>
            <person name="Taylor A."/>
            <person name="Grigoriev I.V."/>
            <person name="Nagy L.G."/>
            <person name="Martin F."/>
            <person name="Kauserud H."/>
        </authorList>
    </citation>
    <scope>NUCLEOTIDE SEQUENCE</scope>
    <source>
        <strain evidence="2">9144</strain>
    </source>
</reference>
<proteinExistence type="predicted"/>
<dbReference type="Proteomes" id="UP001219525">
    <property type="component" value="Unassembled WGS sequence"/>
</dbReference>
<feature type="compositionally biased region" description="Acidic residues" evidence="1">
    <location>
        <begin position="961"/>
        <end position="992"/>
    </location>
</feature>
<accession>A0AAD6YA48</accession>
<dbReference type="PANTHER" id="PTHR31912:SF34">
    <property type="entry name" value="NOTOCHORD-RELATED PROTEIN"/>
    <property type="match status" value="1"/>
</dbReference>